<protein>
    <submittedName>
        <fullName evidence="1">Uncharacterized protein</fullName>
    </submittedName>
</protein>
<organism evidence="1 2">
    <name type="scientific">Paramuricea clavata</name>
    <name type="common">Red gorgonian</name>
    <name type="synonym">Violescent sea-whip</name>
    <dbReference type="NCBI Taxonomy" id="317549"/>
    <lineage>
        <taxon>Eukaryota</taxon>
        <taxon>Metazoa</taxon>
        <taxon>Cnidaria</taxon>
        <taxon>Anthozoa</taxon>
        <taxon>Octocorallia</taxon>
        <taxon>Malacalcyonacea</taxon>
        <taxon>Plexauridae</taxon>
        <taxon>Paramuricea</taxon>
    </lineage>
</organism>
<dbReference type="InterPro" id="IPR043502">
    <property type="entry name" value="DNA/RNA_pol_sf"/>
</dbReference>
<reference evidence="1" key="1">
    <citation type="submission" date="2020-04" db="EMBL/GenBank/DDBJ databases">
        <authorList>
            <person name="Alioto T."/>
            <person name="Alioto T."/>
            <person name="Gomez Garrido J."/>
        </authorList>
    </citation>
    <scope>NUCLEOTIDE SEQUENCE</scope>
    <source>
        <strain evidence="1">A484AB</strain>
    </source>
</reference>
<dbReference type="PANTHER" id="PTHR37984:SF5">
    <property type="entry name" value="PROTEIN NYNRIN-LIKE"/>
    <property type="match status" value="1"/>
</dbReference>
<proteinExistence type="predicted"/>
<dbReference type="InterPro" id="IPR050951">
    <property type="entry name" value="Retrovirus_Pol_polyprotein"/>
</dbReference>
<dbReference type="Gene3D" id="3.30.70.270">
    <property type="match status" value="1"/>
</dbReference>
<keyword evidence="2" id="KW-1185">Reference proteome</keyword>
<sequence>MAPIQRLKSFKTPRSKFYKDLMGYEKLQMTFFSLARRMKNTTELFKNAYNVWKHFGLTLNLGKCKFLKHNLEFFDLLFSQEGVRPDSKKISAFTNTTTPTTVSEVRSLLGMANYSAQFIPNFATITAPLRKLTHKGTQFNWHKEHKDAYQQLKTALVHE</sequence>
<evidence type="ECO:0000313" key="1">
    <source>
        <dbReference type="EMBL" id="CAB4031092.1"/>
    </source>
</evidence>
<dbReference type="InterPro" id="IPR043128">
    <property type="entry name" value="Rev_trsase/Diguanyl_cyclase"/>
</dbReference>
<dbReference type="EMBL" id="CACRXK020017356">
    <property type="protein sequence ID" value="CAB4031092.1"/>
    <property type="molecule type" value="Genomic_DNA"/>
</dbReference>
<gene>
    <name evidence="1" type="ORF">PACLA_8A054013</name>
</gene>
<dbReference type="AlphaFoldDB" id="A0A6S7KX36"/>
<dbReference type="Proteomes" id="UP001152795">
    <property type="component" value="Unassembled WGS sequence"/>
</dbReference>
<dbReference type="FunFam" id="3.30.70.270:FF:000023">
    <property type="entry name" value="Pol"/>
    <property type="match status" value="1"/>
</dbReference>
<dbReference type="SUPFAM" id="SSF56672">
    <property type="entry name" value="DNA/RNA polymerases"/>
    <property type="match status" value="1"/>
</dbReference>
<evidence type="ECO:0000313" key="2">
    <source>
        <dbReference type="Proteomes" id="UP001152795"/>
    </source>
</evidence>
<name>A0A6S7KX36_PARCT</name>
<accession>A0A6S7KX36</accession>
<dbReference type="PANTHER" id="PTHR37984">
    <property type="entry name" value="PROTEIN CBG26694"/>
    <property type="match status" value="1"/>
</dbReference>
<dbReference type="OrthoDB" id="5989289at2759"/>
<comment type="caution">
    <text evidence="1">The sequence shown here is derived from an EMBL/GenBank/DDBJ whole genome shotgun (WGS) entry which is preliminary data.</text>
</comment>